<dbReference type="RefSeq" id="WP_344488244.1">
    <property type="nucleotide sequence ID" value="NZ_BAAAQF010000011.1"/>
</dbReference>
<gene>
    <name evidence="1" type="ORF">GCM10009830_32700</name>
</gene>
<accession>A0ABN2H6Y8</accession>
<proteinExistence type="predicted"/>
<reference evidence="1 2" key="1">
    <citation type="journal article" date="2019" name="Int. J. Syst. Evol. Microbiol.">
        <title>The Global Catalogue of Microorganisms (GCM) 10K type strain sequencing project: providing services to taxonomists for standard genome sequencing and annotation.</title>
        <authorList>
            <consortium name="The Broad Institute Genomics Platform"/>
            <consortium name="The Broad Institute Genome Sequencing Center for Infectious Disease"/>
            <person name="Wu L."/>
            <person name="Ma J."/>
        </authorList>
    </citation>
    <scope>NUCLEOTIDE SEQUENCE [LARGE SCALE GENOMIC DNA]</scope>
    <source>
        <strain evidence="1 2">JCM 16001</strain>
    </source>
</reference>
<name>A0ABN2H6Y8_9ACTN</name>
<dbReference type="EMBL" id="BAAAQF010000011">
    <property type="protein sequence ID" value="GAA1682965.1"/>
    <property type="molecule type" value="Genomic_DNA"/>
</dbReference>
<evidence type="ECO:0000313" key="1">
    <source>
        <dbReference type="EMBL" id="GAA1682965.1"/>
    </source>
</evidence>
<sequence>MNVLFVAPRSAWRQALATETRAACDAGHRVRVVAEEHPDWDLAPLDPRVEVRWTGATAVSAPEPAFVALSLRRVPLAVLRRLGRGPLRGPAQRASGWWRRTVLGPLKRRRWPETQALREAHRRAAVAAAVAEGGFDWLVLHEPQAVELGADWLPAILDARPGLVTTFSFEPRAEAAGV</sequence>
<comment type="caution">
    <text evidence="1">The sequence shown here is derived from an EMBL/GenBank/DDBJ whole genome shotgun (WGS) entry which is preliminary data.</text>
</comment>
<organism evidence="1 2">
    <name type="scientific">Glycomyces endophyticus</name>
    <dbReference type="NCBI Taxonomy" id="480996"/>
    <lineage>
        <taxon>Bacteria</taxon>
        <taxon>Bacillati</taxon>
        <taxon>Actinomycetota</taxon>
        <taxon>Actinomycetes</taxon>
        <taxon>Glycomycetales</taxon>
        <taxon>Glycomycetaceae</taxon>
        <taxon>Glycomyces</taxon>
    </lineage>
</organism>
<protein>
    <recommendedName>
        <fullName evidence="3">Glycosyltransferase family 1 protein</fullName>
    </recommendedName>
</protein>
<evidence type="ECO:0000313" key="2">
    <source>
        <dbReference type="Proteomes" id="UP001499851"/>
    </source>
</evidence>
<keyword evidence="2" id="KW-1185">Reference proteome</keyword>
<dbReference type="Proteomes" id="UP001499851">
    <property type="component" value="Unassembled WGS sequence"/>
</dbReference>
<evidence type="ECO:0008006" key="3">
    <source>
        <dbReference type="Google" id="ProtNLM"/>
    </source>
</evidence>